<gene>
    <name evidence="8" type="ORF">GA0061094_4370</name>
</gene>
<evidence type="ECO:0000256" key="6">
    <source>
        <dbReference type="SAM" id="Phobius"/>
    </source>
</evidence>
<feature type="transmembrane region" description="Helical" evidence="6">
    <location>
        <begin position="278"/>
        <end position="300"/>
    </location>
</feature>
<evidence type="ECO:0000256" key="1">
    <source>
        <dbReference type="ARBA" id="ARBA00004651"/>
    </source>
</evidence>
<comment type="subcellular location">
    <subcellularLocation>
        <location evidence="1">Cell membrane</location>
        <topology evidence="1">Multi-pass membrane protein</topology>
    </subcellularLocation>
</comment>
<reference evidence="9" key="1">
    <citation type="submission" date="2016-08" db="EMBL/GenBank/DDBJ databases">
        <authorList>
            <person name="Varghese N."/>
            <person name="Submissions Spin"/>
        </authorList>
    </citation>
    <scope>NUCLEOTIDE SEQUENCE [LARGE SCALE GENOMIC DNA]</scope>
    <source>
        <strain evidence="9">SGD-1123</strain>
    </source>
</reference>
<feature type="transmembrane region" description="Helical" evidence="6">
    <location>
        <begin position="6"/>
        <end position="24"/>
    </location>
</feature>
<evidence type="ECO:0000313" key="9">
    <source>
        <dbReference type="Proteomes" id="UP000181997"/>
    </source>
</evidence>
<dbReference type="GO" id="GO:0005886">
    <property type="term" value="C:plasma membrane"/>
    <property type="evidence" value="ECO:0007669"/>
    <property type="project" value="UniProtKB-SubCell"/>
</dbReference>
<evidence type="ECO:0000256" key="4">
    <source>
        <dbReference type="ARBA" id="ARBA00022989"/>
    </source>
</evidence>
<dbReference type="Pfam" id="PF00482">
    <property type="entry name" value="T2SSF"/>
    <property type="match status" value="1"/>
</dbReference>
<dbReference type="EMBL" id="FMAU01000012">
    <property type="protein sequence ID" value="SCC36981.1"/>
    <property type="molecule type" value="Genomic_DNA"/>
</dbReference>
<evidence type="ECO:0000313" key="8">
    <source>
        <dbReference type="EMBL" id="SCC36981.1"/>
    </source>
</evidence>
<evidence type="ECO:0000256" key="5">
    <source>
        <dbReference type="ARBA" id="ARBA00023136"/>
    </source>
</evidence>
<feature type="transmembrane region" description="Helical" evidence="6">
    <location>
        <begin position="250"/>
        <end position="266"/>
    </location>
</feature>
<name>A0A0V8H531_9BACI</name>
<keyword evidence="4 6" id="KW-1133">Transmembrane helix</keyword>
<feature type="transmembrane region" description="Helical" evidence="6">
    <location>
        <begin position="106"/>
        <end position="125"/>
    </location>
</feature>
<feature type="domain" description="Type II secretion system protein GspF" evidence="7">
    <location>
        <begin position="142"/>
        <end position="266"/>
    </location>
</feature>
<keyword evidence="9" id="KW-1185">Reference proteome</keyword>
<evidence type="ECO:0000259" key="7">
    <source>
        <dbReference type="Pfam" id="PF00482"/>
    </source>
</evidence>
<dbReference type="PANTHER" id="PTHR35007:SF1">
    <property type="entry name" value="PILUS ASSEMBLY PROTEIN"/>
    <property type="match status" value="1"/>
</dbReference>
<dbReference type="Proteomes" id="UP000181997">
    <property type="component" value="Unassembled WGS sequence"/>
</dbReference>
<keyword evidence="2" id="KW-1003">Cell membrane</keyword>
<dbReference type="PANTHER" id="PTHR35007">
    <property type="entry name" value="INTEGRAL MEMBRANE PROTEIN-RELATED"/>
    <property type="match status" value="1"/>
</dbReference>
<dbReference type="AlphaFoldDB" id="A0A0V8H531"/>
<accession>A0A0V8H531</accession>
<organism evidence="8 9">
    <name type="scientific">[Bacillus] enclensis</name>
    <dbReference type="NCBI Taxonomy" id="1402860"/>
    <lineage>
        <taxon>Bacteria</taxon>
        <taxon>Bacillati</taxon>
        <taxon>Bacillota</taxon>
        <taxon>Bacilli</taxon>
        <taxon>Bacillales</taxon>
        <taxon>Bacillaceae</taxon>
        <taxon>Rossellomorea</taxon>
    </lineage>
</organism>
<dbReference type="RefSeq" id="WP_058300053.1">
    <property type="nucleotide sequence ID" value="NZ_FMAU01000012.1"/>
</dbReference>
<evidence type="ECO:0000256" key="2">
    <source>
        <dbReference type="ARBA" id="ARBA00022475"/>
    </source>
</evidence>
<keyword evidence="3 6" id="KW-0812">Transmembrane</keyword>
<feature type="transmembrane region" description="Helical" evidence="6">
    <location>
        <begin position="81"/>
        <end position="100"/>
    </location>
</feature>
<dbReference type="InterPro" id="IPR018076">
    <property type="entry name" value="T2SS_GspF_dom"/>
</dbReference>
<proteinExistence type="predicted"/>
<dbReference type="Gene3D" id="1.20.81.30">
    <property type="entry name" value="Type II secretion system (T2SS), domain F"/>
    <property type="match status" value="1"/>
</dbReference>
<dbReference type="OrthoDB" id="9803381at2"/>
<keyword evidence="5 6" id="KW-0472">Membrane</keyword>
<sequence>MLPAILYSLAVLVGVFGVYSYLGYRSEKRKWSQKVGKWFEGSEKRKSFIVLLGDRFDQTKLAQPMQKKLREANVPLTPSEFYGMLIVGGMAIAVFSNSLFGISFPFNLIIAVVLVVIIYYLLFALRKNKHQERLNEQLSEVCRLLGNSVRAGMTIQQGLTLVSNEVSSPAKEEFKKLSHELALGVDFEQALREMQNRNVSRDFKLFIATLLIQKNAGGNLHAVLDEMSKTLEERKILGQTIKTMTAEQRFVSYILPAMPVFILLMMNQMVDGFLDNLFTIPGAILGIMFIAGTVLSFVLIRKVSNIRV</sequence>
<protein>
    <submittedName>
        <fullName evidence="8">Tight adherence protein B</fullName>
    </submittedName>
</protein>
<evidence type="ECO:0000256" key="3">
    <source>
        <dbReference type="ARBA" id="ARBA00022692"/>
    </source>
</evidence>
<dbReference type="InterPro" id="IPR042094">
    <property type="entry name" value="T2SS_GspF_sf"/>
</dbReference>